<evidence type="ECO:0000313" key="3">
    <source>
        <dbReference type="Proteomes" id="UP001168540"/>
    </source>
</evidence>
<keyword evidence="3" id="KW-1185">Reference proteome</keyword>
<organism evidence="2 3">
    <name type="scientific">Crenobacter oryzisoli</name>
    <dbReference type="NCBI Taxonomy" id="3056844"/>
    <lineage>
        <taxon>Bacteria</taxon>
        <taxon>Pseudomonadati</taxon>
        <taxon>Pseudomonadota</taxon>
        <taxon>Betaproteobacteria</taxon>
        <taxon>Neisseriales</taxon>
        <taxon>Neisseriaceae</taxon>
        <taxon>Crenobacter</taxon>
    </lineage>
</organism>
<dbReference type="RefSeq" id="WP_289829387.1">
    <property type="nucleotide sequence ID" value="NZ_JAUEDK010000010.1"/>
</dbReference>
<name>A0ABT7XLZ0_9NEIS</name>
<feature type="transmembrane region" description="Helical" evidence="1">
    <location>
        <begin position="6"/>
        <end position="22"/>
    </location>
</feature>
<gene>
    <name evidence="2" type="ORF">QU481_07865</name>
</gene>
<sequence>MILEAGAAFGSSLLLMLAYYIARRAWRRFTYVKPSQRGIDPVGEAEVFLAYGKVDEAIKVLRDTVKDEPDNLSAKVTLLRAYSYQRNHRDYSVLARDVKHRLEGQPLWQTIQCEGKVMDPGNPLYQN</sequence>
<proteinExistence type="predicted"/>
<reference evidence="2" key="1">
    <citation type="submission" date="2023-06" db="EMBL/GenBank/DDBJ databases">
        <authorList>
            <person name="Zhang S."/>
        </authorList>
    </citation>
    <scope>NUCLEOTIDE SEQUENCE</scope>
    <source>
        <strain evidence="2">SG2303</strain>
    </source>
</reference>
<evidence type="ECO:0000256" key="1">
    <source>
        <dbReference type="SAM" id="Phobius"/>
    </source>
</evidence>
<dbReference type="EMBL" id="JAUEDK010000010">
    <property type="protein sequence ID" value="MDN0074808.1"/>
    <property type="molecule type" value="Genomic_DNA"/>
</dbReference>
<evidence type="ECO:0000313" key="2">
    <source>
        <dbReference type="EMBL" id="MDN0074808.1"/>
    </source>
</evidence>
<keyword evidence="1" id="KW-0812">Transmembrane</keyword>
<keyword evidence="1" id="KW-0472">Membrane</keyword>
<dbReference type="Proteomes" id="UP001168540">
    <property type="component" value="Unassembled WGS sequence"/>
</dbReference>
<protein>
    <submittedName>
        <fullName evidence="2">Pilus assembly protein FimV</fullName>
    </submittedName>
</protein>
<comment type="caution">
    <text evidence="2">The sequence shown here is derived from an EMBL/GenBank/DDBJ whole genome shotgun (WGS) entry which is preliminary data.</text>
</comment>
<accession>A0ABT7XLZ0</accession>
<keyword evidence="1" id="KW-1133">Transmembrane helix</keyword>